<dbReference type="EMBL" id="CAXIEN010000101">
    <property type="protein sequence ID" value="CAL1277296.1"/>
    <property type="molecule type" value="Genomic_DNA"/>
</dbReference>
<feature type="domain" description="Transposable element P transposase-like RNase H" evidence="1">
    <location>
        <begin position="4"/>
        <end position="87"/>
    </location>
</feature>
<protein>
    <recommendedName>
        <fullName evidence="1">Transposable element P transposase-like RNase H domain-containing protein</fullName>
    </recommendedName>
</protein>
<sequence>MLHEDRCVCIMVDEMQISESLSFDISTKCVIGPPTIPSTNGTFEEVAKHALVFFIEVSTKWKQVVGYHFTGQSICPVTVKKVIFRLIDEEMGTPILQLLF</sequence>
<reference evidence="2 3" key="1">
    <citation type="submission" date="2024-04" db="EMBL/GenBank/DDBJ databases">
        <authorList>
            <person name="Rising A."/>
            <person name="Reimegard J."/>
            <person name="Sonavane S."/>
            <person name="Akerstrom W."/>
            <person name="Nylinder S."/>
            <person name="Hedman E."/>
            <person name="Kallberg Y."/>
        </authorList>
    </citation>
    <scope>NUCLEOTIDE SEQUENCE [LARGE SCALE GENOMIC DNA]</scope>
</reference>
<proteinExistence type="predicted"/>
<organism evidence="2 3">
    <name type="scientific">Larinioides sclopetarius</name>
    <dbReference type="NCBI Taxonomy" id="280406"/>
    <lineage>
        <taxon>Eukaryota</taxon>
        <taxon>Metazoa</taxon>
        <taxon>Ecdysozoa</taxon>
        <taxon>Arthropoda</taxon>
        <taxon>Chelicerata</taxon>
        <taxon>Arachnida</taxon>
        <taxon>Araneae</taxon>
        <taxon>Araneomorphae</taxon>
        <taxon>Entelegynae</taxon>
        <taxon>Araneoidea</taxon>
        <taxon>Araneidae</taxon>
        <taxon>Larinioides</taxon>
    </lineage>
</organism>
<name>A0AAV2A121_9ARAC</name>
<accession>A0AAV2A121</accession>
<dbReference type="InterPro" id="IPR048365">
    <property type="entry name" value="TNP-like_RNaseH_N"/>
</dbReference>
<dbReference type="Pfam" id="PF21787">
    <property type="entry name" value="TNP-like_RNaseH_N"/>
    <property type="match status" value="1"/>
</dbReference>
<evidence type="ECO:0000313" key="3">
    <source>
        <dbReference type="Proteomes" id="UP001497382"/>
    </source>
</evidence>
<gene>
    <name evidence="2" type="ORF">LARSCL_LOCUS9150</name>
</gene>
<evidence type="ECO:0000259" key="1">
    <source>
        <dbReference type="Pfam" id="PF21787"/>
    </source>
</evidence>
<comment type="caution">
    <text evidence="2">The sequence shown here is derived from an EMBL/GenBank/DDBJ whole genome shotgun (WGS) entry which is preliminary data.</text>
</comment>
<keyword evidence="3" id="KW-1185">Reference proteome</keyword>
<dbReference type="Proteomes" id="UP001497382">
    <property type="component" value="Unassembled WGS sequence"/>
</dbReference>
<evidence type="ECO:0000313" key="2">
    <source>
        <dbReference type="EMBL" id="CAL1277296.1"/>
    </source>
</evidence>
<dbReference type="AlphaFoldDB" id="A0AAV2A121"/>